<dbReference type="OrthoDB" id="10012538at2759"/>
<accession>A0A6V7HEU7</accession>
<feature type="transmembrane region" description="Helical" evidence="1">
    <location>
        <begin position="13"/>
        <end position="39"/>
    </location>
</feature>
<keyword evidence="1" id="KW-0812">Transmembrane</keyword>
<dbReference type="Proteomes" id="UP000752696">
    <property type="component" value="Unassembled WGS sequence"/>
</dbReference>
<evidence type="ECO:0000256" key="1">
    <source>
        <dbReference type="SAM" id="Phobius"/>
    </source>
</evidence>
<keyword evidence="3" id="KW-1185">Reference proteome</keyword>
<dbReference type="AlphaFoldDB" id="A0A6V7HEU7"/>
<feature type="non-terminal residue" evidence="2">
    <location>
        <position position="1"/>
    </location>
</feature>
<proteinExistence type="predicted"/>
<feature type="non-terminal residue" evidence="2">
    <location>
        <position position="91"/>
    </location>
</feature>
<name>A0A6V7HEU7_9HYME</name>
<reference evidence="2" key="1">
    <citation type="submission" date="2020-07" db="EMBL/GenBank/DDBJ databases">
        <authorList>
            <person name="Nazaruddin N."/>
        </authorList>
    </citation>
    <scope>NUCLEOTIDE SEQUENCE</scope>
</reference>
<comment type="caution">
    <text evidence="2">The sequence shown here is derived from an EMBL/GenBank/DDBJ whole genome shotgun (WGS) entry which is preliminary data.</text>
</comment>
<evidence type="ECO:0000313" key="2">
    <source>
        <dbReference type="EMBL" id="CAD1478672.1"/>
    </source>
</evidence>
<keyword evidence="1" id="KW-1133">Transmembrane helix</keyword>
<evidence type="ECO:0000313" key="3">
    <source>
        <dbReference type="Proteomes" id="UP000752696"/>
    </source>
</evidence>
<dbReference type="EMBL" id="CAJDYZ010010946">
    <property type="protein sequence ID" value="CAD1478672.1"/>
    <property type="molecule type" value="Genomic_DNA"/>
</dbReference>
<protein>
    <submittedName>
        <fullName evidence="2">Uncharacterized protein</fullName>
    </submittedName>
</protein>
<gene>
    <name evidence="2" type="ORF">MHI_LOCUS808608</name>
</gene>
<keyword evidence="1" id="KW-0472">Membrane</keyword>
<sequence length="91" mass="9958">PQMIKQDPTVMSWGLWISTLTTTSAALVTAGLAALLAVLNTATSPSVNVHGEYEHLASSVLHEAILQRASEGGHRQYVDQRRFRGAWLFIL</sequence>
<organism evidence="2 3">
    <name type="scientific">Heterotrigona itama</name>
    <dbReference type="NCBI Taxonomy" id="395501"/>
    <lineage>
        <taxon>Eukaryota</taxon>
        <taxon>Metazoa</taxon>
        <taxon>Ecdysozoa</taxon>
        <taxon>Arthropoda</taxon>
        <taxon>Hexapoda</taxon>
        <taxon>Insecta</taxon>
        <taxon>Pterygota</taxon>
        <taxon>Neoptera</taxon>
        <taxon>Endopterygota</taxon>
        <taxon>Hymenoptera</taxon>
        <taxon>Apocrita</taxon>
        <taxon>Aculeata</taxon>
        <taxon>Apoidea</taxon>
        <taxon>Anthophila</taxon>
        <taxon>Apidae</taxon>
        <taxon>Heterotrigona</taxon>
    </lineage>
</organism>